<dbReference type="InterPro" id="IPR006119">
    <property type="entry name" value="Resolv_N"/>
</dbReference>
<dbReference type="Gene3D" id="3.40.50.1390">
    <property type="entry name" value="Resolvase, N-terminal catalytic domain"/>
    <property type="match status" value="1"/>
</dbReference>
<dbReference type="RefSeq" id="WP_379535859.1">
    <property type="nucleotide sequence ID" value="NZ_JBHSBI010000055.1"/>
</dbReference>
<organism evidence="2 3">
    <name type="scientific">Nonomuraea purpurea</name>
    <dbReference type="NCBI Taxonomy" id="1849276"/>
    <lineage>
        <taxon>Bacteria</taxon>
        <taxon>Bacillati</taxon>
        <taxon>Actinomycetota</taxon>
        <taxon>Actinomycetes</taxon>
        <taxon>Streptosporangiales</taxon>
        <taxon>Streptosporangiaceae</taxon>
        <taxon>Nonomuraea</taxon>
    </lineage>
</organism>
<reference evidence="3" key="1">
    <citation type="journal article" date="2019" name="Int. J. Syst. Evol. Microbiol.">
        <title>The Global Catalogue of Microorganisms (GCM) 10K type strain sequencing project: providing services to taxonomists for standard genome sequencing and annotation.</title>
        <authorList>
            <consortium name="The Broad Institute Genomics Platform"/>
            <consortium name="The Broad Institute Genome Sequencing Center for Infectious Disease"/>
            <person name="Wu L."/>
            <person name="Ma J."/>
        </authorList>
    </citation>
    <scope>NUCLEOTIDE SEQUENCE [LARGE SCALE GENOMIC DNA]</scope>
    <source>
        <strain evidence="3">TBRC 1276</strain>
    </source>
</reference>
<dbReference type="SUPFAM" id="SSF53041">
    <property type="entry name" value="Resolvase-like"/>
    <property type="match status" value="1"/>
</dbReference>
<dbReference type="PROSITE" id="PS51736">
    <property type="entry name" value="RECOMBINASES_3"/>
    <property type="match status" value="1"/>
</dbReference>
<evidence type="ECO:0000259" key="1">
    <source>
        <dbReference type="PROSITE" id="PS51736"/>
    </source>
</evidence>
<accession>A0ABV8GUZ2</accession>
<keyword evidence="3" id="KW-1185">Reference proteome</keyword>
<name>A0ABV8GUZ2_9ACTN</name>
<dbReference type="Proteomes" id="UP001595851">
    <property type="component" value="Unassembled WGS sequence"/>
</dbReference>
<dbReference type="EMBL" id="JBHSBI010000055">
    <property type="protein sequence ID" value="MFC4016064.1"/>
    <property type="molecule type" value="Genomic_DNA"/>
</dbReference>
<comment type="caution">
    <text evidence="2">The sequence shown here is derived from an EMBL/GenBank/DDBJ whole genome shotgun (WGS) entry which is preliminary data.</text>
</comment>
<feature type="domain" description="Resolvase/invertase-type recombinase catalytic" evidence="1">
    <location>
        <begin position="1"/>
        <end position="44"/>
    </location>
</feature>
<gene>
    <name evidence="2" type="ORF">ACFOY2_53260</name>
</gene>
<evidence type="ECO:0000313" key="2">
    <source>
        <dbReference type="EMBL" id="MFC4016064.1"/>
    </source>
</evidence>
<sequence length="90" mass="9921">MGHILDPVGPGQMLFAFFAAMAEIEREAIREATLEGLDAAARKGKHGGRPSAITDDVLHTVLRRRAAGERVEDIRTDLIIPTGRRKRAFE</sequence>
<proteinExistence type="predicted"/>
<dbReference type="Pfam" id="PF00239">
    <property type="entry name" value="Resolvase"/>
    <property type="match status" value="1"/>
</dbReference>
<evidence type="ECO:0000313" key="3">
    <source>
        <dbReference type="Proteomes" id="UP001595851"/>
    </source>
</evidence>
<protein>
    <submittedName>
        <fullName evidence="2">Recombinase family protein</fullName>
    </submittedName>
</protein>
<dbReference type="InterPro" id="IPR036162">
    <property type="entry name" value="Resolvase-like_N_sf"/>
</dbReference>